<sequence>MPHLLKDASHFPSRFLLKVPHASRPSAQGEIEMQGGEEVNSTWHGDLNRCSGTVGRCQSALHPPQRLHLALYHTGPDIDHCFSSQPYPLMKEHLNAFGLGVSTGPNPPGRITGLHLLITSALRRRFRVRCEPGVTALERRLVQRRRNWKAGGKSMSELSDEFLPAGGGEHRHHQLWFPGPPGSR</sequence>
<gene>
    <name evidence="1" type="ORF">PLEPLA_LOCUS39498</name>
</gene>
<accession>A0A9N7Z6N3</accession>
<dbReference type="AlphaFoldDB" id="A0A9N7Z6N3"/>
<reference evidence="1" key="1">
    <citation type="submission" date="2020-03" db="EMBL/GenBank/DDBJ databases">
        <authorList>
            <person name="Weist P."/>
        </authorList>
    </citation>
    <scope>NUCLEOTIDE SEQUENCE</scope>
</reference>
<evidence type="ECO:0000313" key="2">
    <source>
        <dbReference type="Proteomes" id="UP001153269"/>
    </source>
</evidence>
<evidence type="ECO:0000313" key="1">
    <source>
        <dbReference type="EMBL" id="CAB1451772.1"/>
    </source>
</evidence>
<keyword evidence="2" id="KW-1185">Reference proteome</keyword>
<name>A0A9N7Z6N3_PLEPL</name>
<organism evidence="1 2">
    <name type="scientific">Pleuronectes platessa</name>
    <name type="common">European plaice</name>
    <dbReference type="NCBI Taxonomy" id="8262"/>
    <lineage>
        <taxon>Eukaryota</taxon>
        <taxon>Metazoa</taxon>
        <taxon>Chordata</taxon>
        <taxon>Craniata</taxon>
        <taxon>Vertebrata</taxon>
        <taxon>Euteleostomi</taxon>
        <taxon>Actinopterygii</taxon>
        <taxon>Neopterygii</taxon>
        <taxon>Teleostei</taxon>
        <taxon>Neoteleostei</taxon>
        <taxon>Acanthomorphata</taxon>
        <taxon>Carangaria</taxon>
        <taxon>Pleuronectiformes</taxon>
        <taxon>Pleuronectoidei</taxon>
        <taxon>Pleuronectidae</taxon>
        <taxon>Pleuronectes</taxon>
    </lineage>
</organism>
<dbReference type="EMBL" id="CADEAL010004102">
    <property type="protein sequence ID" value="CAB1451772.1"/>
    <property type="molecule type" value="Genomic_DNA"/>
</dbReference>
<proteinExistence type="predicted"/>
<comment type="caution">
    <text evidence="1">The sequence shown here is derived from an EMBL/GenBank/DDBJ whole genome shotgun (WGS) entry which is preliminary data.</text>
</comment>
<dbReference type="Proteomes" id="UP001153269">
    <property type="component" value="Unassembled WGS sequence"/>
</dbReference>
<protein>
    <submittedName>
        <fullName evidence="1">Uncharacterized protein</fullName>
    </submittedName>
</protein>